<reference evidence="1 2" key="1">
    <citation type="journal article" date="2016" name="Int. J. Syst. Evol. Microbiol.">
        <title>Paenibacillus damxungensis sp. nov., isolated from raw yak (Bos grunniens) milk.</title>
        <authorList>
            <person name="Wu Z."/>
            <person name="Gao C."/>
            <person name="Han J."/>
            <person name="Liu Z."/>
        </authorList>
    </citation>
    <scope>NUCLEOTIDE SEQUENCE [LARGE SCALE GENOMIC DNA]</scope>
    <source>
        <strain evidence="1 2">BD3526</strain>
        <plasmid evidence="1 2">unnamed1</plasmid>
    </source>
</reference>
<organism evidence="1 2">
    <name type="scientific">Paenibacillus bovis</name>
    <dbReference type="NCBI Taxonomy" id="1616788"/>
    <lineage>
        <taxon>Bacteria</taxon>
        <taxon>Bacillati</taxon>
        <taxon>Bacillota</taxon>
        <taxon>Bacilli</taxon>
        <taxon>Bacillales</taxon>
        <taxon>Paenibacillaceae</taxon>
        <taxon>Paenibacillus</taxon>
    </lineage>
</organism>
<geneLocation type="plasmid" evidence="1 2">
    <name>unnamed1</name>
</geneLocation>
<keyword evidence="2" id="KW-1185">Reference proteome</keyword>
<accession>A0A1X9T414</accession>
<proteinExistence type="predicted"/>
<evidence type="ECO:0000313" key="2">
    <source>
        <dbReference type="Proteomes" id="UP000078148"/>
    </source>
</evidence>
<dbReference type="KEGG" id="pbv:AR543_p0102"/>
<sequence>MTLTLTEKVTLTNLELNKLAAEQLDYIFEVPDSLDRVIIIRADGQPSEFNPCKYAAQTTELVHKALSQCETRFRVQLLTLVSGYELPMDYRDLIHFCRPHTRKITLAAVVALQEFEKSKNQKKLKGKSS</sequence>
<evidence type="ECO:0000313" key="1">
    <source>
        <dbReference type="EMBL" id="ARR10710.1"/>
    </source>
</evidence>
<gene>
    <name evidence="1" type="ORF">AR543_p0102</name>
</gene>
<name>A0A1X9T414_9BACL</name>
<dbReference type="Proteomes" id="UP000078148">
    <property type="component" value="Plasmid unnamed1"/>
</dbReference>
<dbReference type="AlphaFoldDB" id="A0A1X9T414"/>
<dbReference type="EMBL" id="CP021170">
    <property type="protein sequence ID" value="ARR10710.1"/>
    <property type="molecule type" value="Genomic_DNA"/>
</dbReference>
<keyword evidence="1" id="KW-0614">Plasmid</keyword>
<protein>
    <submittedName>
        <fullName evidence="1">Uncharacterized protein</fullName>
    </submittedName>
</protein>
<dbReference type="RefSeq" id="WP_087071412.1">
    <property type="nucleotide sequence ID" value="NZ_CP021170.1"/>
</dbReference>